<sequence length="223" mass="25499">METTRGAMFEGELGKHCLNTGISVMVQIVVIFVAEHSIESYTRQSLEHSVQDFRDTWRSTLYGMHLFLRRCDKIHRLVQYMRRHAASNEGGSWTDEGVSLSLTETPLNDEHWCDPLLERCIDLMGRFTGPAHSCSLASLLRGYAEMVKSLWTRDCKLGMCGPHSQRMDSSRLKHSFESEFGHLRRFYQLACDPSCDLPLLENSDKLSKASLVLRNYANEGLLH</sequence>
<dbReference type="EMBL" id="JBJKFK010000921">
    <property type="protein sequence ID" value="KAL3314733.1"/>
    <property type="molecule type" value="Genomic_DNA"/>
</dbReference>
<feature type="non-terminal residue" evidence="1">
    <location>
        <position position="223"/>
    </location>
</feature>
<protein>
    <submittedName>
        <fullName evidence="1">Uncharacterized protein</fullName>
    </submittedName>
</protein>
<proteinExistence type="predicted"/>
<name>A0ABD2Q5N0_9PLAT</name>
<organism evidence="1 2">
    <name type="scientific">Cichlidogyrus casuarinus</name>
    <dbReference type="NCBI Taxonomy" id="1844966"/>
    <lineage>
        <taxon>Eukaryota</taxon>
        <taxon>Metazoa</taxon>
        <taxon>Spiralia</taxon>
        <taxon>Lophotrochozoa</taxon>
        <taxon>Platyhelminthes</taxon>
        <taxon>Monogenea</taxon>
        <taxon>Monopisthocotylea</taxon>
        <taxon>Dactylogyridea</taxon>
        <taxon>Ancyrocephalidae</taxon>
        <taxon>Cichlidogyrus</taxon>
    </lineage>
</organism>
<evidence type="ECO:0000313" key="1">
    <source>
        <dbReference type="EMBL" id="KAL3314733.1"/>
    </source>
</evidence>
<gene>
    <name evidence="1" type="ORF">Ciccas_006652</name>
</gene>
<accession>A0ABD2Q5N0</accession>
<keyword evidence="2" id="KW-1185">Reference proteome</keyword>
<reference evidence="1 2" key="1">
    <citation type="submission" date="2024-11" db="EMBL/GenBank/DDBJ databases">
        <title>Adaptive evolution of stress response genes in parasites aligns with host niche diversity.</title>
        <authorList>
            <person name="Hahn C."/>
            <person name="Resl P."/>
        </authorList>
    </citation>
    <scope>NUCLEOTIDE SEQUENCE [LARGE SCALE GENOMIC DNA]</scope>
    <source>
        <strain evidence="1">EGGRZ-B1_66</strain>
        <tissue evidence="1">Body</tissue>
    </source>
</reference>
<dbReference type="AlphaFoldDB" id="A0ABD2Q5N0"/>
<dbReference type="Proteomes" id="UP001626550">
    <property type="component" value="Unassembled WGS sequence"/>
</dbReference>
<comment type="caution">
    <text evidence="1">The sequence shown here is derived from an EMBL/GenBank/DDBJ whole genome shotgun (WGS) entry which is preliminary data.</text>
</comment>
<evidence type="ECO:0000313" key="2">
    <source>
        <dbReference type="Proteomes" id="UP001626550"/>
    </source>
</evidence>